<name>A0ABQ1RS56_9ALTE</name>
<dbReference type="Proteomes" id="UP000614272">
    <property type="component" value="Unassembled WGS sequence"/>
</dbReference>
<reference evidence="2" key="1">
    <citation type="journal article" date="2019" name="Int. J. Syst. Evol. Microbiol.">
        <title>The Global Catalogue of Microorganisms (GCM) 10K type strain sequencing project: providing services to taxonomists for standard genome sequencing and annotation.</title>
        <authorList>
            <consortium name="The Broad Institute Genomics Platform"/>
            <consortium name="The Broad Institute Genome Sequencing Center for Infectious Disease"/>
            <person name="Wu L."/>
            <person name="Ma J."/>
        </authorList>
    </citation>
    <scope>NUCLEOTIDE SEQUENCE [LARGE SCALE GENOMIC DNA]</scope>
    <source>
        <strain evidence="2">CGMCC 1.12923</strain>
    </source>
</reference>
<organism evidence="1 2">
    <name type="scientific">Lacimicrobium alkaliphilum</name>
    <dbReference type="NCBI Taxonomy" id="1526571"/>
    <lineage>
        <taxon>Bacteria</taxon>
        <taxon>Pseudomonadati</taxon>
        <taxon>Pseudomonadota</taxon>
        <taxon>Gammaproteobacteria</taxon>
        <taxon>Alteromonadales</taxon>
        <taxon>Alteromonadaceae</taxon>
        <taxon>Lacimicrobium</taxon>
    </lineage>
</organism>
<accession>A0ABQ1RS56</accession>
<evidence type="ECO:0000313" key="1">
    <source>
        <dbReference type="EMBL" id="GGD79583.1"/>
    </source>
</evidence>
<proteinExistence type="predicted"/>
<sequence>MAAMEGKSTEDVIKFISGVTKNNWNANIWPRMIDFWSLHSVPEIETDQIISNLSQIGTVYLPFQYDSPFSRLQMSSSIFSDYRQEFSLESEEVDKSEFSGSHSSLKETLEKDYPLLFIKTEESCISSGKSTSEEAELKIVDKGKLPKPVAKNDYPELESLCPSDKSDYMDTIILAKDFLHKNGLKNVNFNDIESLDDLDWRSINAYTSSLRKSERSKLISYVYSGIYRENPQQGSIYKAFFDKGFFVKEADAEFLSVIMRSKPALELISRMKLGSYIEEDSGMGLPLLSLISNNSHLALQSGRDSTLINI</sequence>
<comment type="caution">
    <text evidence="1">The sequence shown here is derived from an EMBL/GenBank/DDBJ whole genome shotgun (WGS) entry which is preliminary data.</text>
</comment>
<gene>
    <name evidence="1" type="ORF">GCM10011357_38170</name>
</gene>
<keyword evidence="2" id="KW-1185">Reference proteome</keyword>
<dbReference type="EMBL" id="BMGJ01000036">
    <property type="protein sequence ID" value="GGD79583.1"/>
    <property type="molecule type" value="Genomic_DNA"/>
</dbReference>
<evidence type="ECO:0000313" key="2">
    <source>
        <dbReference type="Proteomes" id="UP000614272"/>
    </source>
</evidence>
<protein>
    <submittedName>
        <fullName evidence="1">Uncharacterized protein</fullName>
    </submittedName>
</protein>